<dbReference type="Proteomes" id="UP000230423">
    <property type="component" value="Unassembled WGS sequence"/>
</dbReference>
<dbReference type="OrthoDB" id="5840409at2759"/>
<name>A0A2G9V3M4_TELCI</name>
<keyword evidence="2" id="KW-1185">Reference proteome</keyword>
<evidence type="ECO:0000313" key="1">
    <source>
        <dbReference type="EMBL" id="PIO77111.1"/>
    </source>
</evidence>
<evidence type="ECO:0000313" key="2">
    <source>
        <dbReference type="Proteomes" id="UP000230423"/>
    </source>
</evidence>
<gene>
    <name evidence="1" type="ORF">TELCIR_00761</name>
</gene>
<dbReference type="AlphaFoldDB" id="A0A2G9V3M4"/>
<dbReference type="EMBL" id="KZ345010">
    <property type="protein sequence ID" value="PIO77111.1"/>
    <property type="molecule type" value="Genomic_DNA"/>
</dbReference>
<organism evidence="1 2">
    <name type="scientific">Teladorsagia circumcincta</name>
    <name type="common">Brown stomach worm</name>
    <name type="synonym">Ostertagia circumcincta</name>
    <dbReference type="NCBI Taxonomy" id="45464"/>
    <lineage>
        <taxon>Eukaryota</taxon>
        <taxon>Metazoa</taxon>
        <taxon>Ecdysozoa</taxon>
        <taxon>Nematoda</taxon>
        <taxon>Chromadorea</taxon>
        <taxon>Rhabditida</taxon>
        <taxon>Rhabditina</taxon>
        <taxon>Rhabditomorpha</taxon>
        <taxon>Strongyloidea</taxon>
        <taxon>Trichostrongylidae</taxon>
        <taxon>Teladorsagia</taxon>
    </lineage>
</organism>
<protein>
    <submittedName>
        <fullName evidence="1">Uncharacterized protein</fullName>
    </submittedName>
</protein>
<proteinExistence type="predicted"/>
<accession>A0A2G9V3M4</accession>
<sequence length="163" mass="17984">MEEGLALGRASLVKLRQRLRSEGDAKNTEEETKNSVCCTPHGKAAQHTPNLTPIPCEGTTRKTCDVIITPSLVRTQRSSTFSTSTPKRPAAAAISATPLKRFRTMNDNTGRTECSKKDKIARAQSMNVTNDGSDDDSFFDDVFMPFTNPNQFTQMLKKDNPKS</sequence>
<reference evidence="1 2" key="1">
    <citation type="submission" date="2015-09" db="EMBL/GenBank/DDBJ databases">
        <title>Draft genome of the parasitic nematode Teladorsagia circumcincta isolate WARC Sus (inbred).</title>
        <authorList>
            <person name="Mitreva M."/>
        </authorList>
    </citation>
    <scope>NUCLEOTIDE SEQUENCE [LARGE SCALE GENOMIC DNA]</scope>
    <source>
        <strain evidence="1 2">S</strain>
    </source>
</reference>